<keyword evidence="8 10" id="KW-0131">Cell cycle</keyword>
<comment type="subunit">
    <text evidence="10">Component of the NDC80 complex.</text>
</comment>
<dbReference type="Proteomes" id="UP000188533">
    <property type="component" value="Unassembled WGS sequence"/>
</dbReference>
<proteinExistence type="inferred from homology"/>
<dbReference type="PANTHER" id="PTHR10643">
    <property type="entry name" value="KINETOCHORE PROTEIN NDC80"/>
    <property type="match status" value="1"/>
</dbReference>
<dbReference type="GO" id="GO:0051301">
    <property type="term" value="P:cell division"/>
    <property type="evidence" value="ECO:0007669"/>
    <property type="project" value="UniProtKB-UniRule"/>
</dbReference>
<keyword evidence="7 10" id="KW-0539">Nucleus</keyword>
<dbReference type="GO" id="GO:0051315">
    <property type="term" value="P:attachment of mitotic spindle microtubules to kinetochore"/>
    <property type="evidence" value="ECO:0007669"/>
    <property type="project" value="UniProtKB-UniRule"/>
</dbReference>
<evidence type="ECO:0000256" key="11">
    <source>
        <dbReference type="SAM" id="Coils"/>
    </source>
</evidence>
<evidence type="ECO:0000256" key="5">
    <source>
        <dbReference type="ARBA" id="ARBA00022838"/>
    </source>
</evidence>
<dbReference type="Gene3D" id="1.10.418.30">
    <property type="entry name" value="Ncd80 complex, Ncd80 subunit"/>
    <property type="match status" value="1"/>
</dbReference>
<dbReference type="GO" id="GO:0005634">
    <property type="term" value="C:nucleus"/>
    <property type="evidence" value="ECO:0007669"/>
    <property type="project" value="UniProtKB-SubCell"/>
</dbReference>
<dbReference type="STRING" id="5353.A0A1Q3EMN3"/>
<evidence type="ECO:0000313" key="15">
    <source>
        <dbReference type="Proteomes" id="UP000188533"/>
    </source>
</evidence>
<gene>
    <name evidence="14" type="ORF">LENED_010536</name>
</gene>
<dbReference type="AlphaFoldDB" id="A0A1Q3EMN3"/>
<keyword evidence="9 10" id="KW-0137">Centromere</keyword>
<evidence type="ECO:0000256" key="3">
    <source>
        <dbReference type="ARBA" id="ARBA00022618"/>
    </source>
</evidence>
<keyword evidence="6 11" id="KW-0175">Coiled coil</keyword>
<organism evidence="14 15">
    <name type="scientific">Lentinula edodes</name>
    <name type="common">Shiitake mushroom</name>
    <name type="synonym">Lentinus edodes</name>
    <dbReference type="NCBI Taxonomy" id="5353"/>
    <lineage>
        <taxon>Eukaryota</taxon>
        <taxon>Fungi</taxon>
        <taxon>Dikarya</taxon>
        <taxon>Basidiomycota</taxon>
        <taxon>Agaricomycotina</taxon>
        <taxon>Agaricomycetes</taxon>
        <taxon>Agaricomycetidae</taxon>
        <taxon>Agaricales</taxon>
        <taxon>Marasmiineae</taxon>
        <taxon>Omphalotaceae</taxon>
        <taxon>Lentinula</taxon>
    </lineage>
</organism>
<evidence type="ECO:0000313" key="14">
    <source>
        <dbReference type="EMBL" id="GAW08477.1"/>
    </source>
</evidence>
<dbReference type="InterPro" id="IPR038273">
    <property type="entry name" value="Ndc80_sf"/>
</dbReference>
<comment type="subcellular location">
    <subcellularLocation>
        <location evidence="10">Chromosome</location>
        <location evidence="10">Centromere</location>
        <location evidence="10">Kinetochore</location>
    </subcellularLocation>
    <subcellularLocation>
        <location evidence="10">Nucleus</location>
    </subcellularLocation>
</comment>
<evidence type="ECO:0000256" key="6">
    <source>
        <dbReference type="ARBA" id="ARBA00023054"/>
    </source>
</evidence>
<evidence type="ECO:0000256" key="1">
    <source>
        <dbReference type="ARBA" id="ARBA00007050"/>
    </source>
</evidence>
<dbReference type="InterPro" id="IPR055260">
    <property type="entry name" value="Ndc80_CH"/>
</dbReference>
<feature type="coiled-coil region" evidence="11">
    <location>
        <begin position="211"/>
        <end position="249"/>
    </location>
</feature>
<evidence type="ECO:0000256" key="9">
    <source>
        <dbReference type="ARBA" id="ARBA00023328"/>
    </source>
</evidence>
<evidence type="ECO:0000256" key="8">
    <source>
        <dbReference type="ARBA" id="ARBA00023306"/>
    </source>
</evidence>
<feature type="compositionally biased region" description="Basic and acidic residues" evidence="12">
    <location>
        <begin position="50"/>
        <end position="59"/>
    </location>
</feature>
<evidence type="ECO:0000256" key="4">
    <source>
        <dbReference type="ARBA" id="ARBA00022776"/>
    </source>
</evidence>
<dbReference type="GO" id="GO:0031262">
    <property type="term" value="C:Ndc80 complex"/>
    <property type="evidence" value="ECO:0007669"/>
    <property type="project" value="UniProtKB-UniRule"/>
</dbReference>
<keyword evidence="3 10" id="KW-0132">Cell division</keyword>
<comment type="caution">
    <text evidence="14">The sequence shown here is derived from an EMBL/GenBank/DDBJ whole genome shotgun (WGS) entry which is preliminary data.</text>
</comment>
<sequence>MLRSQNTSSLLSSSSKQVYGKTPSNNNRRISLWAGGSGTTPLPGGSQSQKDPRPIRERPFQSKERSDILNFCHDLGLDISMAQLLNIQSKDYRIIFEFLVELLDPCYPIDTTEKFEEIFIPALKSLGYPYAHSIDNKWLASVGSPHTWPHLLGVLHWLVEMCKMKEHYSGSGHPTLQDPDNVLEEFQDPFDRRTLAFDYYSKCYALWLDHIDEFEEPNEQLEDRYAKKNQRVQKDVEIKNQQLDEAKIECDILTTSAAPVILLKEENETRVRDAEKMQIVLKQWESRRKKLSVAIATEKTELAKKEEYLAVLRSEQEQLDSVVKEQNLSPEEATRMTTEYRTNGHVAGSLLPPLPPPHNDIDLTLELNTASSDHSQLLSGLDIRKVIKPTLNSIAESKRSTRAEVENERIRVDNEIEQLTLECDTGEDEISQLEKQVAAVNEQAIDLHNAAQRDALASSATARHLEQMVANARTAAIANGMGAKSRLHQLQFDYREQVERVNRLKDETKWNKLRINLWDRLYLGFCISTYPTLHDVACNVHVQSSVIYHTNLTLHTEVLISCLCLQGSFIVGH</sequence>
<feature type="domain" description="Kinetochore protein Ndc80 CH" evidence="13">
    <location>
        <begin position="46"/>
        <end position="168"/>
    </location>
</feature>
<dbReference type="PANTHER" id="PTHR10643:SF2">
    <property type="entry name" value="KINETOCHORE PROTEIN NDC80 HOMOLOG"/>
    <property type="match status" value="1"/>
</dbReference>
<keyword evidence="2 10" id="KW-0158">Chromosome</keyword>
<comment type="function">
    <text evidence="10">Acts as a component of the essential kinetochore-associated NDC80 complex, which is required for chromosome segregation and spindle checkpoint activity.</text>
</comment>
<dbReference type="Pfam" id="PF03801">
    <property type="entry name" value="Ndc80_HEC"/>
    <property type="match status" value="1"/>
</dbReference>
<evidence type="ECO:0000256" key="2">
    <source>
        <dbReference type="ARBA" id="ARBA00022454"/>
    </source>
</evidence>
<evidence type="ECO:0000256" key="7">
    <source>
        <dbReference type="ARBA" id="ARBA00023242"/>
    </source>
</evidence>
<comment type="similarity">
    <text evidence="1 10">Belongs to the NDC80/HEC1 family.</text>
</comment>
<name>A0A1Q3EMN3_LENED</name>
<reference evidence="14 15" key="1">
    <citation type="submission" date="2016-08" db="EMBL/GenBank/DDBJ databases">
        <authorList>
            <consortium name="Lentinula edodes genome sequencing consortium"/>
            <person name="Sakamoto Y."/>
            <person name="Nakade K."/>
            <person name="Sato S."/>
            <person name="Yoshida Y."/>
            <person name="Miyazaki K."/>
            <person name="Natsume S."/>
            <person name="Konno N."/>
        </authorList>
    </citation>
    <scope>NUCLEOTIDE SEQUENCE [LARGE SCALE GENOMIC DNA]</scope>
    <source>
        <strain evidence="14 15">NBRC 111202</strain>
    </source>
</reference>
<keyword evidence="4 10" id="KW-0498">Mitosis</keyword>
<reference evidence="14 15" key="2">
    <citation type="submission" date="2017-02" db="EMBL/GenBank/DDBJ databases">
        <title>A genome survey and senescence transcriptome analysis in Lentinula edodes.</title>
        <authorList>
            <person name="Sakamoto Y."/>
            <person name="Nakade K."/>
            <person name="Sato S."/>
            <person name="Yoshida Y."/>
            <person name="Miyazaki K."/>
            <person name="Natsume S."/>
            <person name="Konno N."/>
        </authorList>
    </citation>
    <scope>NUCLEOTIDE SEQUENCE [LARGE SCALE GENOMIC DNA]</scope>
    <source>
        <strain evidence="14 15">NBRC 111202</strain>
    </source>
</reference>
<dbReference type="InterPro" id="IPR005550">
    <property type="entry name" value="Kinetochore_Ndc80"/>
</dbReference>
<accession>A0A1Q3EMN3</accession>
<dbReference type="EMBL" id="BDGU01000641">
    <property type="protein sequence ID" value="GAW08477.1"/>
    <property type="molecule type" value="Genomic_DNA"/>
</dbReference>
<protein>
    <recommendedName>
        <fullName evidence="10">Kinetochore protein NDC80</fullName>
    </recommendedName>
</protein>
<keyword evidence="5 10" id="KW-0995">Kinetochore</keyword>
<keyword evidence="15" id="KW-1185">Reference proteome</keyword>
<evidence type="ECO:0000256" key="10">
    <source>
        <dbReference type="RuleBase" id="RU368072"/>
    </source>
</evidence>
<evidence type="ECO:0000256" key="12">
    <source>
        <dbReference type="SAM" id="MobiDB-lite"/>
    </source>
</evidence>
<feature type="region of interest" description="Disordered" evidence="12">
    <location>
        <begin position="1"/>
        <end position="59"/>
    </location>
</feature>
<evidence type="ECO:0000259" key="13">
    <source>
        <dbReference type="Pfam" id="PF03801"/>
    </source>
</evidence>
<feature type="coiled-coil region" evidence="11">
    <location>
        <begin position="402"/>
        <end position="450"/>
    </location>
</feature>